<dbReference type="AlphaFoldDB" id="A0A8C6WE59"/>
<dbReference type="Ensembl" id="ENSNMLT00000000839.1">
    <property type="protein sequence ID" value="ENSNMLP00000000710.1"/>
    <property type="gene ID" value="ENSNMLG00000000588.1"/>
</dbReference>
<sequence>MRNSNVPVCKRQIAIKFTAKERDLVLCTSRRSAIKLCSVIKYDWIYIRSSSTKTRLKLKQITITTKSFENEYKTTIATFLPPGRNHQYTLMEPRRRSQRGRSRDDS</sequence>
<keyword evidence="3" id="KW-1185">Reference proteome</keyword>
<proteinExistence type="predicted"/>
<evidence type="ECO:0000313" key="3">
    <source>
        <dbReference type="Proteomes" id="UP000694523"/>
    </source>
</evidence>
<reference evidence="2" key="2">
    <citation type="submission" date="2025-09" db="UniProtKB">
        <authorList>
            <consortium name="Ensembl"/>
        </authorList>
    </citation>
    <scope>IDENTIFICATION</scope>
</reference>
<accession>A0A8C6WE59</accession>
<evidence type="ECO:0000256" key="1">
    <source>
        <dbReference type="SAM" id="MobiDB-lite"/>
    </source>
</evidence>
<name>A0A8C6WE59_9GOBI</name>
<protein>
    <submittedName>
        <fullName evidence="2">Uncharacterized protein</fullName>
    </submittedName>
</protein>
<feature type="region of interest" description="Disordered" evidence="1">
    <location>
        <begin position="84"/>
        <end position="106"/>
    </location>
</feature>
<reference evidence="2" key="1">
    <citation type="submission" date="2025-08" db="UniProtKB">
        <authorList>
            <consortium name="Ensembl"/>
        </authorList>
    </citation>
    <scope>IDENTIFICATION</scope>
</reference>
<organism evidence="2 3">
    <name type="scientific">Neogobius melanostomus</name>
    <name type="common">round goby</name>
    <dbReference type="NCBI Taxonomy" id="47308"/>
    <lineage>
        <taxon>Eukaryota</taxon>
        <taxon>Metazoa</taxon>
        <taxon>Chordata</taxon>
        <taxon>Craniata</taxon>
        <taxon>Vertebrata</taxon>
        <taxon>Euteleostomi</taxon>
        <taxon>Actinopterygii</taxon>
        <taxon>Neopterygii</taxon>
        <taxon>Teleostei</taxon>
        <taxon>Neoteleostei</taxon>
        <taxon>Acanthomorphata</taxon>
        <taxon>Gobiaria</taxon>
        <taxon>Gobiiformes</taxon>
        <taxon>Gobioidei</taxon>
        <taxon>Gobiidae</taxon>
        <taxon>Benthophilinae</taxon>
        <taxon>Neogobiini</taxon>
        <taxon>Neogobius</taxon>
    </lineage>
</organism>
<dbReference type="Proteomes" id="UP000694523">
    <property type="component" value="Unplaced"/>
</dbReference>
<evidence type="ECO:0000313" key="2">
    <source>
        <dbReference type="Ensembl" id="ENSNMLP00000000710.1"/>
    </source>
</evidence>